<dbReference type="GeneID" id="16797205"/>
<reference evidence="2" key="2">
    <citation type="submission" date="2013-03" db="EMBL/GenBank/DDBJ databases">
        <title>The Cellulophaga phages: a novel, diverse, and globally ubiquitous model system.</title>
        <authorList>
            <person name="Holmfeldt K."/>
            <person name="Solonenko N."/>
            <person name="Shah M."/>
            <person name="Corrier K."/>
            <person name="Riemann L."/>
            <person name="VerBerkmoes N.C."/>
            <person name="Sullivan M.B."/>
        </authorList>
    </citation>
    <scope>NUCLEOTIDE SEQUENCE [LARGE SCALE GENOMIC DNA]</scope>
</reference>
<organism evidence="1 2">
    <name type="scientific">Cellulophaga phage phi18:3</name>
    <dbReference type="NCBI Taxonomy" id="1327983"/>
    <lineage>
        <taxon>Viruses</taxon>
        <taxon>Duplodnaviria</taxon>
        <taxon>Heunggongvirae</taxon>
        <taxon>Uroviricota</taxon>
        <taxon>Caudoviricetes</taxon>
        <taxon>Pachyviridae</taxon>
        <taxon>Baltivirus</taxon>
        <taxon>Baltivirus phi18tres</taxon>
    </lineage>
</organism>
<dbReference type="OrthoDB" id="34239at10239"/>
<dbReference type="KEGG" id="vg:16797205"/>
<accession>S0A320</accession>
<dbReference type="RefSeq" id="YP_008241239.1">
    <property type="nucleotide sequence ID" value="NC_021794.1"/>
</dbReference>
<protein>
    <submittedName>
        <fullName evidence="1">Uncharacterized protein</fullName>
    </submittedName>
</protein>
<evidence type="ECO:0000313" key="2">
    <source>
        <dbReference type="Proteomes" id="UP000014728"/>
    </source>
</evidence>
<reference evidence="1 2" key="1">
    <citation type="journal article" date="2013" name="Proc. Natl. Acad. Sci. U.S.A.">
        <title>Twelve previously unknown phage genera are ubiquitous in global oceans.</title>
        <authorList>
            <person name="Holmfeldt K."/>
            <person name="Solonenko N."/>
            <person name="Shah M."/>
            <person name="Corrier K."/>
            <person name="Riemann L."/>
            <person name="Verberkmoes N.C."/>
            <person name="Sullivan M.B."/>
        </authorList>
    </citation>
    <scope>NUCLEOTIDE SEQUENCE [LARGE SCALE GENOMIC DNA]</scope>
    <source>
        <strain evidence="1">Phi18:3</strain>
    </source>
</reference>
<sequence>MKTTPEGIEKSVMVLNNRPLKSFEKEYIKDVLSYPKDIINIYEVEDSNWNLMQVKSGHFISIPKTKDHCSPSTFGKLEHVLKYYTIK</sequence>
<keyword evidence="2" id="KW-1185">Reference proteome</keyword>
<dbReference type="Proteomes" id="UP000014728">
    <property type="component" value="Segment"/>
</dbReference>
<name>S0A320_9CAUD</name>
<proteinExistence type="predicted"/>
<dbReference type="EMBL" id="KC821620">
    <property type="protein sequence ID" value="AGO48558.1"/>
    <property type="molecule type" value="Genomic_DNA"/>
</dbReference>
<gene>
    <name evidence="1" type="ORF">Phi18:3_gp046</name>
</gene>
<evidence type="ECO:0000313" key="1">
    <source>
        <dbReference type="EMBL" id="AGO48558.1"/>
    </source>
</evidence>